<feature type="compositionally biased region" description="Polar residues" evidence="1">
    <location>
        <begin position="105"/>
        <end position="114"/>
    </location>
</feature>
<accession>A0A5B7GE61</accession>
<feature type="compositionally biased region" description="Polar residues" evidence="1">
    <location>
        <begin position="44"/>
        <end position="57"/>
    </location>
</feature>
<feature type="region of interest" description="Disordered" evidence="1">
    <location>
        <begin position="23"/>
        <end position="114"/>
    </location>
</feature>
<feature type="compositionally biased region" description="Basic and acidic residues" evidence="1">
    <location>
        <begin position="31"/>
        <end position="43"/>
    </location>
</feature>
<sequence>MRYIENELACQQVVGFPYLPKMNLPSLEQRSQPDRGVPADRRNTVSSATPQHNNNTLARRWMCVARRASANGRRGAVGEKMAASEEESGQSDSKNDDSATHETSKQFSTIHQVS</sequence>
<evidence type="ECO:0000313" key="2">
    <source>
        <dbReference type="EMBL" id="MPC58600.1"/>
    </source>
</evidence>
<name>A0A5B7GE61_PORTR</name>
<keyword evidence="3" id="KW-1185">Reference proteome</keyword>
<protein>
    <submittedName>
        <fullName evidence="2">Uncharacterized protein</fullName>
    </submittedName>
</protein>
<gene>
    <name evidence="2" type="ORF">E2C01_052607</name>
</gene>
<dbReference type="Proteomes" id="UP000324222">
    <property type="component" value="Unassembled WGS sequence"/>
</dbReference>
<feature type="compositionally biased region" description="Low complexity" evidence="1">
    <location>
        <begin position="65"/>
        <end position="74"/>
    </location>
</feature>
<comment type="caution">
    <text evidence="2">The sequence shown here is derived from an EMBL/GenBank/DDBJ whole genome shotgun (WGS) entry which is preliminary data.</text>
</comment>
<evidence type="ECO:0000313" key="3">
    <source>
        <dbReference type="Proteomes" id="UP000324222"/>
    </source>
</evidence>
<proteinExistence type="predicted"/>
<organism evidence="2 3">
    <name type="scientific">Portunus trituberculatus</name>
    <name type="common">Swimming crab</name>
    <name type="synonym">Neptunus trituberculatus</name>
    <dbReference type="NCBI Taxonomy" id="210409"/>
    <lineage>
        <taxon>Eukaryota</taxon>
        <taxon>Metazoa</taxon>
        <taxon>Ecdysozoa</taxon>
        <taxon>Arthropoda</taxon>
        <taxon>Crustacea</taxon>
        <taxon>Multicrustacea</taxon>
        <taxon>Malacostraca</taxon>
        <taxon>Eumalacostraca</taxon>
        <taxon>Eucarida</taxon>
        <taxon>Decapoda</taxon>
        <taxon>Pleocyemata</taxon>
        <taxon>Brachyura</taxon>
        <taxon>Eubrachyura</taxon>
        <taxon>Portunoidea</taxon>
        <taxon>Portunidae</taxon>
        <taxon>Portuninae</taxon>
        <taxon>Portunus</taxon>
    </lineage>
</organism>
<evidence type="ECO:0000256" key="1">
    <source>
        <dbReference type="SAM" id="MobiDB-lite"/>
    </source>
</evidence>
<dbReference type="AlphaFoldDB" id="A0A5B7GE61"/>
<feature type="compositionally biased region" description="Basic and acidic residues" evidence="1">
    <location>
        <begin position="93"/>
        <end position="104"/>
    </location>
</feature>
<dbReference type="EMBL" id="VSRR010015822">
    <property type="protein sequence ID" value="MPC58600.1"/>
    <property type="molecule type" value="Genomic_DNA"/>
</dbReference>
<reference evidence="2 3" key="1">
    <citation type="submission" date="2019-05" db="EMBL/GenBank/DDBJ databases">
        <title>Another draft genome of Portunus trituberculatus and its Hox gene families provides insights of decapod evolution.</title>
        <authorList>
            <person name="Jeong J.-H."/>
            <person name="Song I."/>
            <person name="Kim S."/>
            <person name="Choi T."/>
            <person name="Kim D."/>
            <person name="Ryu S."/>
            <person name="Kim W."/>
        </authorList>
    </citation>
    <scope>NUCLEOTIDE SEQUENCE [LARGE SCALE GENOMIC DNA]</scope>
    <source>
        <tissue evidence="2">Muscle</tissue>
    </source>
</reference>